<dbReference type="InterPro" id="IPR001750">
    <property type="entry name" value="ND/Mrp_TM"/>
</dbReference>
<dbReference type="InterPro" id="IPR000260">
    <property type="entry name" value="NADH4_N"/>
</dbReference>
<dbReference type="InterPro" id="IPR003918">
    <property type="entry name" value="NADH_UbQ_OxRdtase"/>
</dbReference>
<dbReference type="GO" id="GO:0015990">
    <property type="term" value="P:electron transport coupled proton transport"/>
    <property type="evidence" value="ECO:0007669"/>
    <property type="project" value="TreeGrafter"/>
</dbReference>
<feature type="transmembrane region" description="Helical" evidence="17">
    <location>
        <begin position="343"/>
        <end position="361"/>
    </location>
</feature>
<comment type="function">
    <text evidence="17">Core subunit of the mitochondrial membrane respiratory chain NADH dehydrogenase (Complex I) which catalyzes electron transfer from NADH through the respiratory chain, using ubiquinone as an electron acceptor. Essential for the catalytic activity and assembly of complex I.</text>
</comment>
<evidence type="ECO:0000256" key="1">
    <source>
        <dbReference type="ARBA" id="ARBA00003257"/>
    </source>
</evidence>
<sequence length="447" mass="49696">MMTLLFSSLFLGACVLNWLSLMIAFIFCFMVSILLFKHNVDVFIVGVNMTLDTLSLSLISLSIWISMLMLQASWQISQTQKFTRFFMLMIVILLNLLTWTFSTSDLIQFYVMFECSLIPTFILILGWGYQPERIQAGVYMLLYTLFASLPLLLSLLLWNVWDCSSNMIMASGAYQMSPAVSTWGLASLFAFLVKLPLYIVHLWLPKAHVEAPVAGSMMLAGVLLKLGGYGLIRIAPKLNLSLFNLNGILIIWAIVGGMIASLICVSQIDVKFLIALSSVAHMSMVLGGVMTFSSWGVNGAIFIMMGHGFCSSGLFCIANMSYEQIGSRCLMLLKGLQTMMPSLTLWWFLFAAANMAAPPSLNLMGEMNSIIALVSWSKSLSFPLAWLVFFAAVYSLYLYSISQHGGASSFLFSVTPSTPREFLTLSLHWLPLNLIILNPILFQLIVC</sequence>
<feature type="domain" description="NADH:ubiquinone oxidoreductase chain 4 N-terminal" evidence="19">
    <location>
        <begin position="1"/>
        <end position="100"/>
    </location>
</feature>
<keyword evidence="11 17" id="KW-1133">Transmembrane helix</keyword>
<geneLocation type="mitochondrion" evidence="20"/>
<reference evidence="20" key="1">
    <citation type="journal article" date="2012" name="Mol. Phylogenet. Evol.">
        <title>Multiple rearrangements in mitochondrial genomes of Isopoda and phylogenetic implications.</title>
        <authorList>
            <person name="Kilpert F."/>
            <person name="Held C."/>
            <person name="Podsiadlowski L."/>
        </authorList>
    </citation>
    <scope>NUCLEOTIDE SEQUENCE</scope>
</reference>
<evidence type="ECO:0000256" key="6">
    <source>
        <dbReference type="ARBA" id="ARBA00022448"/>
    </source>
</evidence>
<protein>
    <recommendedName>
        <fullName evidence="5 17">NADH-ubiquinone oxidoreductase chain 4</fullName>
        <ecNumber evidence="4 17">7.1.1.2</ecNumber>
    </recommendedName>
</protein>
<evidence type="ECO:0000256" key="3">
    <source>
        <dbReference type="ARBA" id="ARBA00009025"/>
    </source>
</evidence>
<evidence type="ECO:0000256" key="15">
    <source>
        <dbReference type="ARBA" id="ARBA00023136"/>
    </source>
</evidence>
<feature type="transmembrane region" description="Helical" evidence="17">
    <location>
        <begin position="244"/>
        <end position="265"/>
    </location>
</feature>
<feature type="transmembrane region" description="Helical" evidence="17">
    <location>
        <begin position="9"/>
        <end position="36"/>
    </location>
</feature>
<evidence type="ECO:0000256" key="8">
    <source>
        <dbReference type="ARBA" id="ARBA00022692"/>
    </source>
</evidence>
<dbReference type="EC" id="7.1.1.2" evidence="4 17"/>
<keyword evidence="15 17" id="KW-0472">Membrane</keyword>
<feature type="transmembrane region" description="Helical" evidence="17">
    <location>
        <begin position="181"/>
        <end position="204"/>
    </location>
</feature>
<keyword evidence="6 17" id="KW-0813">Transport</keyword>
<name>E3SX93_9CRUS</name>
<evidence type="ECO:0000256" key="11">
    <source>
        <dbReference type="ARBA" id="ARBA00022989"/>
    </source>
</evidence>
<evidence type="ECO:0000256" key="12">
    <source>
        <dbReference type="ARBA" id="ARBA00023027"/>
    </source>
</evidence>
<evidence type="ECO:0000256" key="2">
    <source>
        <dbReference type="ARBA" id="ARBA00004225"/>
    </source>
</evidence>
<evidence type="ECO:0000256" key="9">
    <source>
        <dbReference type="ARBA" id="ARBA00022967"/>
    </source>
</evidence>
<evidence type="ECO:0000256" key="10">
    <source>
        <dbReference type="ARBA" id="ARBA00022982"/>
    </source>
</evidence>
<evidence type="ECO:0000256" key="5">
    <source>
        <dbReference type="ARBA" id="ARBA00021006"/>
    </source>
</evidence>
<keyword evidence="7 17" id="KW-0679">Respiratory chain</keyword>
<keyword evidence="12 17" id="KW-0520">NAD</keyword>
<comment type="similarity">
    <text evidence="3 17">Belongs to the complex I subunit 4 family.</text>
</comment>
<evidence type="ECO:0000256" key="13">
    <source>
        <dbReference type="ARBA" id="ARBA00023075"/>
    </source>
</evidence>
<keyword evidence="9" id="KW-1278">Translocase</keyword>
<feature type="transmembrane region" description="Helical" evidence="17">
    <location>
        <begin position="272"/>
        <end position="295"/>
    </location>
</feature>
<feature type="transmembrane region" description="Helical" evidence="17">
    <location>
        <begin position="107"/>
        <end position="129"/>
    </location>
</feature>
<keyword evidence="13 17" id="KW-0830">Ubiquinone</keyword>
<evidence type="ECO:0000256" key="4">
    <source>
        <dbReference type="ARBA" id="ARBA00012944"/>
    </source>
</evidence>
<proteinExistence type="inferred from homology"/>
<feature type="transmembrane region" description="Helical" evidence="17">
    <location>
        <begin position="422"/>
        <end position="446"/>
    </location>
</feature>
<feature type="transmembrane region" description="Helical" evidence="17">
    <location>
        <begin position="211"/>
        <end position="232"/>
    </location>
</feature>
<evidence type="ECO:0000259" key="19">
    <source>
        <dbReference type="Pfam" id="PF01059"/>
    </source>
</evidence>
<feature type="transmembrane region" description="Helical" evidence="17">
    <location>
        <begin position="381"/>
        <end position="401"/>
    </location>
</feature>
<dbReference type="PANTHER" id="PTHR43507">
    <property type="entry name" value="NADH-UBIQUINONE OXIDOREDUCTASE CHAIN 4"/>
    <property type="match status" value="1"/>
</dbReference>
<dbReference type="Pfam" id="PF00361">
    <property type="entry name" value="Proton_antipo_M"/>
    <property type="match status" value="1"/>
</dbReference>
<dbReference type="GO" id="GO:0003954">
    <property type="term" value="F:NADH dehydrogenase activity"/>
    <property type="evidence" value="ECO:0007669"/>
    <property type="project" value="TreeGrafter"/>
</dbReference>
<comment type="catalytic activity">
    <reaction evidence="16 17">
        <text>a ubiquinone + NADH + 5 H(+)(in) = a ubiquinol + NAD(+) + 4 H(+)(out)</text>
        <dbReference type="Rhea" id="RHEA:29091"/>
        <dbReference type="Rhea" id="RHEA-COMP:9565"/>
        <dbReference type="Rhea" id="RHEA-COMP:9566"/>
        <dbReference type="ChEBI" id="CHEBI:15378"/>
        <dbReference type="ChEBI" id="CHEBI:16389"/>
        <dbReference type="ChEBI" id="CHEBI:17976"/>
        <dbReference type="ChEBI" id="CHEBI:57540"/>
        <dbReference type="ChEBI" id="CHEBI:57945"/>
        <dbReference type="EC" id="7.1.1.2"/>
    </reaction>
</comment>
<evidence type="ECO:0000256" key="7">
    <source>
        <dbReference type="ARBA" id="ARBA00022660"/>
    </source>
</evidence>
<keyword evidence="10 17" id="KW-0249">Electron transport</keyword>
<feature type="transmembrane region" description="Helical" evidence="17">
    <location>
        <begin position="42"/>
        <end position="70"/>
    </location>
</feature>
<feature type="transmembrane region" description="Helical" evidence="17">
    <location>
        <begin position="141"/>
        <end position="161"/>
    </location>
</feature>
<dbReference type="PANTHER" id="PTHR43507:SF20">
    <property type="entry name" value="NADH-UBIQUINONE OXIDOREDUCTASE CHAIN 4"/>
    <property type="match status" value="1"/>
</dbReference>
<dbReference type="GO" id="GO:0042773">
    <property type="term" value="P:ATP synthesis coupled electron transport"/>
    <property type="evidence" value="ECO:0007669"/>
    <property type="project" value="InterPro"/>
</dbReference>
<gene>
    <name evidence="20" type="primary">ND4</name>
</gene>
<feature type="domain" description="NADH:quinone oxidoreductase/Mrp antiporter transmembrane" evidence="18">
    <location>
        <begin position="104"/>
        <end position="380"/>
    </location>
</feature>
<dbReference type="EMBL" id="GU130254">
    <property type="protein sequence ID" value="ADA69776.1"/>
    <property type="molecule type" value="Genomic_DNA"/>
</dbReference>
<dbReference type="GO" id="GO:0031966">
    <property type="term" value="C:mitochondrial membrane"/>
    <property type="evidence" value="ECO:0007669"/>
    <property type="project" value="UniProtKB-SubCell"/>
</dbReference>
<keyword evidence="8 17" id="KW-0812">Transmembrane</keyword>
<dbReference type="Pfam" id="PF01059">
    <property type="entry name" value="Oxidored_q5_N"/>
    <property type="match status" value="1"/>
</dbReference>
<feature type="transmembrane region" description="Helical" evidence="17">
    <location>
        <begin position="82"/>
        <end position="101"/>
    </location>
</feature>
<evidence type="ECO:0000256" key="14">
    <source>
        <dbReference type="ARBA" id="ARBA00023128"/>
    </source>
</evidence>
<evidence type="ECO:0000256" key="17">
    <source>
        <dbReference type="RuleBase" id="RU003297"/>
    </source>
</evidence>
<feature type="transmembrane region" description="Helical" evidence="17">
    <location>
        <begin position="301"/>
        <end position="322"/>
    </location>
</feature>
<organism evidence="20">
    <name type="scientific">Glyptonotus cf. antarcticus FK-2009</name>
    <dbReference type="NCBI Taxonomy" id="692432"/>
    <lineage>
        <taxon>Eukaryota</taxon>
        <taxon>Metazoa</taxon>
        <taxon>Ecdysozoa</taxon>
        <taxon>Arthropoda</taxon>
        <taxon>Crustacea</taxon>
        <taxon>Multicrustacea</taxon>
        <taxon>Malacostraca</taxon>
        <taxon>Eumalacostraca</taxon>
        <taxon>Peracarida</taxon>
        <taxon>Isopoda</taxon>
        <taxon>Valvifera</taxon>
        <taxon>Chaetiliidae</taxon>
        <taxon>Glyptonotus</taxon>
    </lineage>
</organism>
<comment type="function">
    <text evidence="1">Core subunit of the mitochondrial membrane respiratory chain NADH dehydrogenase (Complex I) that is believed to belong to the minimal assembly required for catalysis. Complex I functions in the transfer of electrons from NADH to the respiratory chain. The immediate electron acceptor for the enzyme is believed to be ubiquinone.</text>
</comment>
<comment type="subcellular location">
    <subcellularLocation>
        <location evidence="2 17">Mitochondrion membrane</location>
        <topology evidence="2 17">Multi-pass membrane protein</topology>
    </subcellularLocation>
</comment>
<keyword evidence="14 17" id="KW-0496">Mitochondrion</keyword>
<evidence type="ECO:0000256" key="16">
    <source>
        <dbReference type="ARBA" id="ARBA00049551"/>
    </source>
</evidence>
<evidence type="ECO:0000259" key="18">
    <source>
        <dbReference type="Pfam" id="PF00361"/>
    </source>
</evidence>
<accession>E3SX93</accession>
<dbReference type="AlphaFoldDB" id="E3SX93"/>
<dbReference type="GO" id="GO:0048039">
    <property type="term" value="F:ubiquinone binding"/>
    <property type="evidence" value="ECO:0007669"/>
    <property type="project" value="TreeGrafter"/>
</dbReference>
<evidence type="ECO:0000313" key="20">
    <source>
        <dbReference type="EMBL" id="ADA69776.1"/>
    </source>
</evidence>
<dbReference type="GO" id="GO:0008137">
    <property type="term" value="F:NADH dehydrogenase (ubiquinone) activity"/>
    <property type="evidence" value="ECO:0007669"/>
    <property type="project" value="UniProtKB-UniRule"/>
</dbReference>
<dbReference type="PRINTS" id="PR01437">
    <property type="entry name" value="NUOXDRDTASE4"/>
</dbReference>